<dbReference type="AlphaFoldDB" id="A0A840SQ83"/>
<evidence type="ECO:0000313" key="7">
    <source>
        <dbReference type="EMBL" id="MBB5222006.1"/>
    </source>
</evidence>
<dbReference type="Proteomes" id="UP000549457">
    <property type="component" value="Unassembled WGS sequence"/>
</dbReference>
<dbReference type="CDD" id="cd04590">
    <property type="entry name" value="CBS_pair_CorC_HlyC_assoc"/>
    <property type="match status" value="1"/>
</dbReference>
<organism evidence="7 8">
    <name type="scientific">Amaricoccus macauensis</name>
    <dbReference type="NCBI Taxonomy" id="57001"/>
    <lineage>
        <taxon>Bacteria</taxon>
        <taxon>Pseudomonadati</taxon>
        <taxon>Pseudomonadota</taxon>
        <taxon>Alphaproteobacteria</taxon>
        <taxon>Rhodobacterales</taxon>
        <taxon>Paracoccaceae</taxon>
        <taxon>Amaricoccus</taxon>
    </lineage>
</organism>
<dbReference type="SMART" id="SM00116">
    <property type="entry name" value="CBS"/>
    <property type="match status" value="2"/>
</dbReference>
<keyword evidence="2" id="KW-0677">Repeat</keyword>
<keyword evidence="3 4" id="KW-0129">CBS domain</keyword>
<feature type="domain" description="CBS" evidence="6">
    <location>
        <begin position="74"/>
        <end position="132"/>
    </location>
</feature>
<dbReference type="Pfam" id="PF00571">
    <property type="entry name" value="CBS"/>
    <property type="match status" value="2"/>
</dbReference>
<dbReference type="RefSeq" id="WP_184148439.1">
    <property type="nucleotide sequence ID" value="NZ_JACHFM010000002.1"/>
</dbReference>
<comment type="similarity">
    <text evidence="1">Belongs to the UPF0053 family. Hemolysin C subfamily.</text>
</comment>
<dbReference type="EMBL" id="JACHFM010000002">
    <property type="protein sequence ID" value="MBB5222006.1"/>
    <property type="molecule type" value="Genomic_DNA"/>
</dbReference>
<evidence type="ECO:0000259" key="6">
    <source>
        <dbReference type="PROSITE" id="PS51371"/>
    </source>
</evidence>
<dbReference type="SUPFAM" id="SSF56176">
    <property type="entry name" value="FAD-binding/transporter-associated domain-like"/>
    <property type="match status" value="1"/>
</dbReference>
<dbReference type="SMART" id="SM01091">
    <property type="entry name" value="CorC_HlyC"/>
    <property type="match status" value="1"/>
</dbReference>
<feature type="domain" description="CBS" evidence="6">
    <location>
        <begin position="140"/>
        <end position="200"/>
    </location>
</feature>
<evidence type="ECO:0000256" key="5">
    <source>
        <dbReference type="SAM" id="MobiDB-lite"/>
    </source>
</evidence>
<dbReference type="Pfam" id="PF03471">
    <property type="entry name" value="CorC_HlyC"/>
    <property type="match status" value="1"/>
</dbReference>
<dbReference type="InterPro" id="IPR036318">
    <property type="entry name" value="FAD-bd_PCMH-like_sf"/>
</dbReference>
<reference evidence="7 8" key="1">
    <citation type="submission" date="2020-08" db="EMBL/GenBank/DDBJ databases">
        <title>Genomic Encyclopedia of Type Strains, Phase IV (KMG-IV): sequencing the most valuable type-strain genomes for metagenomic binning, comparative biology and taxonomic classification.</title>
        <authorList>
            <person name="Goeker M."/>
        </authorList>
    </citation>
    <scope>NUCLEOTIDE SEQUENCE [LARGE SCALE GENOMIC DNA]</scope>
    <source>
        <strain evidence="7 8">DSM 101730</strain>
    </source>
</reference>
<dbReference type="InterPro" id="IPR016169">
    <property type="entry name" value="FAD-bd_PCMH_sub2"/>
</dbReference>
<proteinExistence type="inferred from homology"/>
<evidence type="ECO:0000256" key="4">
    <source>
        <dbReference type="PROSITE-ProRule" id="PRU00703"/>
    </source>
</evidence>
<evidence type="ECO:0000256" key="1">
    <source>
        <dbReference type="ARBA" id="ARBA00006446"/>
    </source>
</evidence>
<evidence type="ECO:0000313" key="8">
    <source>
        <dbReference type="Proteomes" id="UP000549457"/>
    </source>
</evidence>
<dbReference type="GO" id="GO:0050660">
    <property type="term" value="F:flavin adenine dinucleotide binding"/>
    <property type="evidence" value="ECO:0007669"/>
    <property type="project" value="InterPro"/>
</dbReference>
<dbReference type="SUPFAM" id="SSF54631">
    <property type="entry name" value="CBS-domain pair"/>
    <property type="match status" value="1"/>
</dbReference>
<dbReference type="Gene3D" id="3.10.580.10">
    <property type="entry name" value="CBS-domain"/>
    <property type="match status" value="1"/>
</dbReference>
<evidence type="ECO:0000256" key="2">
    <source>
        <dbReference type="ARBA" id="ARBA00022737"/>
    </source>
</evidence>
<dbReference type="FunFam" id="3.10.580.10:FF:000002">
    <property type="entry name" value="Magnesium/cobalt efflux protein CorC"/>
    <property type="match status" value="1"/>
</dbReference>
<dbReference type="InterPro" id="IPR005170">
    <property type="entry name" value="Transptr-assoc_dom"/>
</dbReference>
<protein>
    <submittedName>
        <fullName evidence="7">Magnesium and cobalt transporter</fullName>
    </submittedName>
</protein>
<dbReference type="PANTHER" id="PTHR22777">
    <property type="entry name" value="HEMOLYSIN-RELATED"/>
    <property type="match status" value="1"/>
</dbReference>
<dbReference type="PROSITE" id="PS51371">
    <property type="entry name" value="CBS"/>
    <property type="match status" value="2"/>
</dbReference>
<comment type="caution">
    <text evidence="7">The sequence shown here is derived from an EMBL/GenBank/DDBJ whole genome shotgun (WGS) entry which is preliminary data.</text>
</comment>
<accession>A0A840SQ83</accession>
<dbReference type="Gene3D" id="3.30.465.10">
    <property type="match status" value="1"/>
</dbReference>
<dbReference type="InterPro" id="IPR046342">
    <property type="entry name" value="CBS_dom_sf"/>
</dbReference>
<name>A0A840SQ83_9RHOB</name>
<dbReference type="InterPro" id="IPR044751">
    <property type="entry name" value="Ion_transp-like_CBS"/>
</dbReference>
<sequence length="298" mass="32521">MNDIPVGQVPGGPSLSTEGDPDSPDGATRQSFFSRLFRREVLDEADSRLSGVRHADLAVNLRHMRGLRVDDVSVPRADVVAVANDASFDEVVAAFRESELSRLPVYSETLDQPEGLVLFKDVALRYGFGASLEPFDLRSMLRPLLYVPASMRLTTLLQKMQSAHIHMALVIDEYGGVDGLVTIEDVLEQIVGDISDEHDEAEVPLWQEEAPGVYLAQARMDLDEAERAVGLPLLDPSLAEEVDTLGGLVIRLAGRLPIPGEVVAHPAGHEFEVVDGDARRLERVRVRLASARSAEAAE</sequence>
<keyword evidence="8" id="KW-1185">Reference proteome</keyword>
<feature type="region of interest" description="Disordered" evidence="5">
    <location>
        <begin position="1"/>
        <end position="29"/>
    </location>
</feature>
<evidence type="ECO:0000256" key="3">
    <source>
        <dbReference type="ARBA" id="ARBA00023122"/>
    </source>
</evidence>
<gene>
    <name evidence="7" type="ORF">HNP73_001942</name>
</gene>
<dbReference type="InterPro" id="IPR000644">
    <property type="entry name" value="CBS_dom"/>
</dbReference>
<dbReference type="GO" id="GO:0005886">
    <property type="term" value="C:plasma membrane"/>
    <property type="evidence" value="ECO:0007669"/>
    <property type="project" value="TreeGrafter"/>
</dbReference>
<dbReference type="PANTHER" id="PTHR22777:SF27">
    <property type="entry name" value="MAGNESIUM AND COBALT EFFLUX PROTEIN CORC"/>
    <property type="match status" value="1"/>
</dbReference>